<dbReference type="PANTHER" id="PTHR43464">
    <property type="entry name" value="METHYLTRANSFERASE"/>
    <property type="match status" value="1"/>
</dbReference>
<dbReference type="GO" id="GO:0032259">
    <property type="term" value="P:methylation"/>
    <property type="evidence" value="ECO:0007669"/>
    <property type="project" value="UniProtKB-KW"/>
</dbReference>
<evidence type="ECO:0000313" key="2">
    <source>
        <dbReference type="Proteomes" id="UP000239895"/>
    </source>
</evidence>
<dbReference type="RefSeq" id="WP_106266009.1">
    <property type="nucleotide sequence ID" value="NZ_PVTX01000003.1"/>
</dbReference>
<proteinExistence type="predicted"/>
<name>A0ABX5EFA5_9MICO</name>
<keyword evidence="2" id="KW-1185">Reference proteome</keyword>
<gene>
    <name evidence="1" type="ORF">BCL65_10314</name>
</gene>
<comment type="caution">
    <text evidence="1">The sequence shown here is derived from an EMBL/GenBank/DDBJ whole genome shotgun (WGS) entry which is preliminary data.</text>
</comment>
<reference evidence="1 2" key="1">
    <citation type="submission" date="2018-03" db="EMBL/GenBank/DDBJ databases">
        <title>Comparative analysis of microorganisms from saline springs in Andes Mountain Range, Colombia.</title>
        <authorList>
            <person name="Rubin E."/>
        </authorList>
    </citation>
    <scope>NUCLEOTIDE SEQUENCE [LARGE SCALE GENOMIC DNA]</scope>
    <source>
        <strain evidence="1 2">CG 23</strain>
    </source>
</reference>
<dbReference type="Proteomes" id="UP000239895">
    <property type="component" value="Unassembled WGS sequence"/>
</dbReference>
<dbReference type="Gene3D" id="3.40.50.150">
    <property type="entry name" value="Vaccinia Virus protein VP39"/>
    <property type="match status" value="1"/>
</dbReference>
<dbReference type="Pfam" id="PF13489">
    <property type="entry name" value="Methyltransf_23"/>
    <property type="match status" value="1"/>
</dbReference>
<dbReference type="EMBL" id="PVTX01000003">
    <property type="protein sequence ID" value="PRZ08089.1"/>
    <property type="molecule type" value="Genomic_DNA"/>
</dbReference>
<keyword evidence="1" id="KW-0808">Transferase</keyword>
<evidence type="ECO:0000313" key="1">
    <source>
        <dbReference type="EMBL" id="PRZ08089.1"/>
    </source>
</evidence>
<accession>A0ABX5EFA5</accession>
<dbReference type="InterPro" id="IPR029063">
    <property type="entry name" value="SAM-dependent_MTases_sf"/>
</dbReference>
<dbReference type="SUPFAM" id="SSF53335">
    <property type="entry name" value="S-adenosyl-L-methionine-dependent methyltransferases"/>
    <property type="match status" value="1"/>
</dbReference>
<protein>
    <submittedName>
        <fullName evidence="1">Methyltransferase family protein</fullName>
    </submittedName>
</protein>
<sequence length="254" mass="26828">MTTAPPLTLFGSLRWDVVRREFPPAPRRVLEVGCGQGAVGVRLAAAGHDYTGVELDGASADVAAARLTDAGLPGRVVHGSVDELDRSAAGPGPTDRGYDVVCAFEVLEHLEDDAGALASWVELLRPGGLVLVSTPAWRARYGPMDAAVGHHRRYEPAQMRALLAGAGLADVGGRLYGAPLGYALEAVRNQVARRRLDDRTTTAERTARSGRLFQPSSALQGVATAAATWPFRVVQRALPQRGPALVAWGTRPAA</sequence>
<organism evidence="1 2">
    <name type="scientific">Isoptericola halotolerans</name>
    <dbReference type="NCBI Taxonomy" id="300560"/>
    <lineage>
        <taxon>Bacteria</taxon>
        <taxon>Bacillati</taxon>
        <taxon>Actinomycetota</taxon>
        <taxon>Actinomycetes</taxon>
        <taxon>Micrococcales</taxon>
        <taxon>Promicromonosporaceae</taxon>
        <taxon>Isoptericola</taxon>
    </lineage>
</organism>
<dbReference type="GO" id="GO:0008168">
    <property type="term" value="F:methyltransferase activity"/>
    <property type="evidence" value="ECO:0007669"/>
    <property type="project" value="UniProtKB-KW"/>
</dbReference>
<keyword evidence="1" id="KW-0489">Methyltransferase</keyword>
<dbReference type="CDD" id="cd02440">
    <property type="entry name" value="AdoMet_MTases"/>
    <property type="match status" value="1"/>
</dbReference>